<proteinExistence type="inferred from homology"/>
<evidence type="ECO:0000256" key="3">
    <source>
        <dbReference type="ARBA" id="ARBA00022448"/>
    </source>
</evidence>
<evidence type="ECO:0000256" key="11">
    <source>
        <dbReference type="ARBA" id="ARBA00023303"/>
    </source>
</evidence>
<evidence type="ECO:0000256" key="9">
    <source>
        <dbReference type="ARBA" id="ARBA00023065"/>
    </source>
</evidence>
<keyword evidence="3 12" id="KW-0813">Transport</keyword>
<dbReference type="OMA" id="DCHCPTL"/>
<evidence type="ECO:0000256" key="6">
    <source>
        <dbReference type="ARBA" id="ARBA00022868"/>
    </source>
</evidence>
<keyword evidence="14" id="KW-1185">Reference proteome</keyword>
<dbReference type="OrthoDB" id="5867527at2759"/>
<dbReference type="Proteomes" id="UP000054359">
    <property type="component" value="Unassembled WGS sequence"/>
</dbReference>
<dbReference type="PANTHER" id="PTHR11893">
    <property type="entry name" value="INNEXIN"/>
    <property type="match status" value="1"/>
</dbReference>
<dbReference type="STRING" id="407821.A0A087T834"/>
<dbReference type="Pfam" id="PF00876">
    <property type="entry name" value="Innexin"/>
    <property type="match status" value="1"/>
</dbReference>
<dbReference type="EMBL" id="KK113893">
    <property type="protein sequence ID" value="KFM61273.1"/>
    <property type="molecule type" value="Genomic_DNA"/>
</dbReference>
<dbReference type="PRINTS" id="PR01262">
    <property type="entry name" value="INNEXIN"/>
</dbReference>
<evidence type="ECO:0000256" key="4">
    <source>
        <dbReference type="ARBA" id="ARBA00022475"/>
    </source>
</evidence>
<evidence type="ECO:0000313" key="14">
    <source>
        <dbReference type="Proteomes" id="UP000054359"/>
    </source>
</evidence>
<keyword evidence="5 12" id="KW-0812">Transmembrane</keyword>
<comment type="subcellular location">
    <subcellularLocation>
        <location evidence="1">Cell junction</location>
        <location evidence="1">Gap junction</location>
    </subcellularLocation>
    <subcellularLocation>
        <location evidence="2 12">Cell membrane</location>
        <topology evidence="2 12">Multi-pass membrane protein</topology>
    </subcellularLocation>
</comment>
<evidence type="ECO:0000256" key="7">
    <source>
        <dbReference type="ARBA" id="ARBA00022949"/>
    </source>
</evidence>
<dbReference type="AlphaFoldDB" id="A0A087T834"/>
<keyword evidence="8 12" id="KW-1133">Transmembrane helix</keyword>
<feature type="transmembrane region" description="Helical" evidence="12">
    <location>
        <begin position="185"/>
        <end position="211"/>
    </location>
</feature>
<protein>
    <recommendedName>
        <fullName evidence="12">Innexin</fullName>
    </recommendedName>
</protein>
<evidence type="ECO:0000256" key="2">
    <source>
        <dbReference type="ARBA" id="ARBA00004651"/>
    </source>
</evidence>
<dbReference type="PROSITE" id="PS51013">
    <property type="entry name" value="PANNEXIN"/>
    <property type="match status" value="1"/>
</dbReference>
<keyword evidence="9 12" id="KW-0406">Ion transport</keyword>
<keyword evidence="11 12" id="KW-0407">Ion channel</keyword>
<keyword evidence="4" id="KW-1003">Cell membrane</keyword>
<keyword evidence="7" id="KW-0965">Cell junction</keyword>
<feature type="transmembrane region" description="Helical" evidence="12">
    <location>
        <begin position="108"/>
        <end position="130"/>
    </location>
</feature>
<gene>
    <name evidence="12" type="primary">inx</name>
    <name evidence="13" type="ORF">X975_17374</name>
</gene>
<dbReference type="GO" id="GO:0005886">
    <property type="term" value="C:plasma membrane"/>
    <property type="evidence" value="ECO:0007669"/>
    <property type="project" value="UniProtKB-SubCell"/>
</dbReference>
<dbReference type="GO" id="GO:0005921">
    <property type="term" value="C:gap junction"/>
    <property type="evidence" value="ECO:0007669"/>
    <property type="project" value="UniProtKB-SubCell"/>
</dbReference>
<accession>A0A087T834</accession>
<feature type="transmembrane region" description="Helical" evidence="12">
    <location>
        <begin position="267"/>
        <end position="290"/>
    </location>
</feature>
<feature type="non-terminal residue" evidence="13">
    <location>
        <position position="373"/>
    </location>
</feature>
<dbReference type="GO" id="GO:0034220">
    <property type="term" value="P:monoatomic ion transmembrane transport"/>
    <property type="evidence" value="ECO:0007669"/>
    <property type="project" value="UniProtKB-KW"/>
</dbReference>
<dbReference type="GO" id="GO:0005243">
    <property type="term" value="F:gap junction channel activity"/>
    <property type="evidence" value="ECO:0007669"/>
    <property type="project" value="TreeGrafter"/>
</dbReference>
<dbReference type="InterPro" id="IPR000990">
    <property type="entry name" value="Innexin"/>
</dbReference>
<evidence type="ECO:0000256" key="1">
    <source>
        <dbReference type="ARBA" id="ARBA00004610"/>
    </source>
</evidence>
<keyword evidence="6" id="KW-0303">Gap junction</keyword>
<evidence type="ECO:0000256" key="10">
    <source>
        <dbReference type="ARBA" id="ARBA00023136"/>
    </source>
</evidence>
<comment type="similarity">
    <text evidence="12">Belongs to the pannexin family.</text>
</comment>
<organism evidence="13 14">
    <name type="scientific">Stegodyphus mimosarum</name>
    <name type="common">African social velvet spider</name>
    <dbReference type="NCBI Taxonomy" id="407821"/>
    <lineage>
        <taxon>Eukaryota</taxon>
        <taxon>Metazoa</taxon>
        <taxon>Ecdysozoa</taxon>
        <taxon>Arthropoda</taxon>
        <taxon>Chelicerata</taxon>
        <taxon>Arachnida</taxon>
        <taxon>Araneae</taxon>
        <taxon>Araneomorphae</taxon>
        <taxon>Entelegynae</taxon>
        <taxon>Eresoidea</taxon>
        <taxon>Eresidae</taxon>
        <taxon>Stegodyphus</taxon>
    </lineage>
</organism>
<evidence type="ECO:0000313" key="13">
    <source>
        <dbReference type="EMBL" id="KFM61273.1"/>
    </source>
</evidence>
<dbReference type="GO" id="GO:0007602">
    <property type="term" value="P:phototransduction"/>
    <property type="evidence" value="ECO:0007669"/>
    <property type="project" value="TreeGrafter"/>
</dbReference>
<comment type="caution">
    <text evidence="12">Lacks conserved residue(s) required for the propagation of feature annotation.</text>
</comment>
<reference evidence="13 14" key="1">
    <citation type="submission" date="2013-11" db="EMBL/GenBank/DDBJ databases">
        <title>Genome sequencing of Stegodyphus mimosarum.</title>
        <authorList>
            <person name="Bechsgaard J."/>
        </authorList>
    </citation>
    <scope>NUCLEOTIDE SEQUENCE [LARGE SCALE GENOMIC DNA]</scope>
</reference>
<dbReference type="PANTHER" id="PTHR11893:SF41">
    <property type="entry name" value="INNEXIN INX2"/>
    <property type="match status" value="1"/>
</dbReference>
<evidence type="ECO:0000256" key="8">
    <source>
        <dbReference type="ARBA" id="ARBA00022989"/>
    </source>
</evidence>
<sequence>MITLFAGLKGLLKQRTVCTDGPIFRLHSRWTVLILLSGSLLLTCRQLFGEPIHCLQRDVSRIKAVENFCWIHATFILPHAWNSSIGIQVPHPGIDTYKPGHNKVYHGYYQWVAFVLLLQGIFFYLPRYLWKTWEKGLMKALSLNLHDPMLPSSEKERSYKLLVQALHSHWGHFGGYLKKYIFCELLSFINVIGQMWLLDVFLGGIFTTFGIKVVQWTEWDQEYRTDPLVKAFPRMTKCQFHDFGSSGDIQRVDALCLLPLNILNEKIFVFLWFWMVFICCLTLLVLIYRLMLSAMPMLRYCVLVTRVPQASKGALDRLIGPSKLSDWFVLYLLSKNIEASHYRTVVAKLAAAMEQNGYIPKPSSSRNENVTYV</sequence>
<evidence type="ECO:0000256" key="5">
    <source>
        <dbReference type="ARBA" id="ARBA00022692"/>
    </source>
</evidence>
<keyword evidence="10 12" id="KW-0472">Membrane</keyword>
<comment type="function">
    <text evidence="12">Structural component of the gap junctions.</text>
</comment>
<evidence type="ECO:0000256" key="12">
    <source>
        <dbReference type="RuleBase" id="RU010713"/>
    </source>
</evidence>
<name>A0A087T834_STEMI</name>